<proteinExistence type="predicted"/>
<evidence type="ECO:0000313" key="3">
    <source>
        <dbReference type="EMBL" id="KAK7302127.1"/>
    </source>
</evidence>
<protein>
    <submittedName>
        <fullName evidence="3">Uncharacterized protein</fullName>
    </submittedName>
</protein>
<keyword evidence="1" id="KW-0175">Coiled coil</keyword>
<feature type="coiled-coil region" evidence="1">
    <location>
        <begin position="1"/>
        <end position="28"/>
    </location>
</feature>
<dbReference type="Proteomes" id="UP001359559">
    <property type="component" value="Unassembled WGS sequence"/>
</dbReference>
<evidence type="ECO:0000256" key="2">
    <source>
        <dbReference type="SAM" id="MobiDB-lite"/>
    </source>
</evidence>
<dbReference type="EMBL" id="JAYKXN010000003">
    <property type="protein sequence ID" value="KAK7302127.1"/>
    <property type="molecule type" value="Genomic_DNA"/>
</dbReference>
<evidence type="ECO:0000313" key="4">
    <source>
        <dbReference type="Proteomes" id="UP001359559"/>
    </source>
</evidence>
<gene>
    <name evidence="3" type="ORF">RJT34_13007</name>
</gene>
<organism evidence="3 4">
    <name type="scientific">Clitoria ternatea</name>
    <name type="common">Butterfly pea</name>
    <dbReference type="NCBI Taxonomy" id="43366"/>
    <lineage>
        <taxon>Eukaryota</taxon>
        <taxon>Viridiplantae</taxon>
        <taxon>Streptophyta</taxon>
        <taxon>Embryophyta</taxon>
        <taxon>Tracheophyta</taxon>
        <taxon>Spermatophyta</taxon>
        <taxon>Magnoliopsida</taxon>
        <taxon>eudicotyledons</taxon>
        <taxon>Gunneridae</taxon>
        <taxon>Pentapetalae</taxon>
        <taxon>rosids</taxon>
        <taxon>fabids</taxon>
        <taxon>Fabales</taxon>
        <taxon>Fabaceae</taxon>
        <taxon>Papilionoideae</taxon>
        <taxon>50 kb inversion clade</taxon>
        <taxon>NPAAA clade</taxon>
        <taxon>indigoferoid/millettioid clade</taxon>
        <taxon>Phaseoleae</taxon>
        <taxon>Clitoria</taxon>
    </lineage>
</organism>
<dbReference type="AlphaFoldDB" id="A0AAN9JN53"/>
<feature type="compositionally biased region" description="Basic and acidic residues" evidence="2">
    <location>
        <begin position="46"/>
        <end position="55"/>
    </location>
</feature>
<reference evidence="3 4" key="1">
    <citation type="submission" date="2024-01" db="EMBL/GenBank/DDBJ databases">
        <title>The genomes of 5 underutilized Papilionoideae crops provide insights into root nodulation and disease resistance.</title>
        <authorList>
            <person name="Yuan L."/>
        </authorList>
    </citation>
    <scope>NUCLEOTIDE SEQUENCE [LARGE SCALE GENOMIC DNA]</scope>
    <source>
        <strain evidence="3">LY-2023</strain>
        <tissue evidence="3">Leaf</tissue>
    </source>
</reference>
<keyword evidence="4" id="KW-1185">Reference proteome</keyword>
<sequence length="95" mass="10739">MDDEKIRLAQLQDEYVKTKALLKALNQHRQVSLVAFAASRLPLKAARESEERLTLPKDSTQQPRASRDDRELSEKRKPPEVVAGGAAACQRWLQS</sequence>
<accession>A0AAN9JN53</accession>
<evidence type="ECO:0000256" key="1">
    <source>
        <dbReference type="SAM" id="Coils"/>
    </source>
</evidence>
<feature type="compositionally biased region" description="Basic and acidic residues" evidence="2">
    <location>
        <begin position="65"/>
        <end position="79"/>
    </location>
</feature>
<comment type="caution">
    <text evidence="3">The sequence shown here is derived from an EMBL/GenBank/DDBJ whole genome shotgun (WGS) entry which is preliminary data.</text>
</comment>
<name>A0AAN9JN53_CLITE</name>
<feature type="region of interest" description="Disordered" evidence="2">
    <location>
        <begin position="46"/>
        <end position="86"/>
    </location>
</feature>